<sequence length="348" mass="39638">MNKPCYTIAVTGLNAIDSPGPGVAVIRGLLEAASFEARIIGLAYESLEPGIYMPNLTHRTYQIPYPTAGTDELMERLTYIHSRENIDVIIPNFDAELYSFMKLEPKLKQMGIHMFLPTFEQFEERHKVNLSKFGEKYGIDVPLGIAITDQAEIYKHEKELDFPLMVKGKWYDAYIAYNMEQARNYFNKIVAKWGYPVILQKFVHGTEYNVTGLGDGRGNTIAAVPMRKQYITDKGKAWAGISIDDENLLGLTRRFVESTGWRGGFELEMMKSNDGRYFLMEINPRIPAWVYLAVGVGQNIPEALTRLALGEKVGPYTSYEVGKLFIRYAWDMIVDRSEFENYSVNGEL</sequence>
<accession>A0A0S7BZE1</accession>
<evidence type="ECO:0000313" key="3">
    <source>
        <dbReference type="EMBL" id="GAP42160.1"/>
    </source>
</evidence>
<evidence type="ECO:0000259" key="2">
    <source>
        <dbReference type="PROSITE" id="PS50975"/>
    </source>
</evidence>
<feature type="domain" description="ATP-grasp" evidence="2">
    <location>
        <begin position="131"/>
        <end position="309"/>
    </location>
</feature>
<dbReference type="SUPFAM" id="SSF56059">
    <property type="entry name" value="Glutathione synthetase ATP-binding domain-like"/>
    <property type="match status" value="1"/>
</dbReference>
<dbReference type="Proteomes" id="UP000053091">
    <property type="component" value="Unassembled WGS sequence"/>
</dbReference>
<dbReference type="PATRIC" id="fig|1678841.3.peg.331"/>
<dbReference type="Gene3D" id="3.30.470.20">
    <property type="entry name" value="ATP-grasp fold, B domain"/>
    <property type="match status" value="1"/>
</dbReference>
<evidence type="ECO:0000313" key="4">
    <source>
        <dbReference type="Proteomes" id="UP000053091"/>
    </source>
</evidence>
<reference evidence="3" key="1">
    <citation type="journal article" date="2015" name="Genome Announc.">
        <title>Draft Genome Sequence of Bacteroidales Strain TBC1, a Novel Isolate from a Methanogenic Wastewater Treatment System.</title>
        <authorList>
            <person name="Tourlousse D.M."/>
            <person name="Matsuura N."/>
            <person name="Sun L."/>
            <person name="Toyonaga M."/>
            <person name="Kuroda K."/>
            <person name="Ohashi A."/>
            <person name="Cruz R."/>
            <person name="Yamaguchi T."/>
            <person name="Sekiguchi Y."/>
        </authorList>
    </citation>
    <scope>NUCLEOTIDE SEQUENCE [LARGE SCALE GENOMIC DNA]</scope>
    <source>
        <strain evidence="3">TBC1</strain>
    </source>
</reference>
<dbReference type="STRING" id="1678841.TBC1_11289"/>
<protein>
    <submittedName>
        <fullName evidence="3">Protein containing ATP-grasp domain</fullName>
    </submittedName>
</protein>
<dbReference type="GO" id="GO:0046872">
    <property type="term" value="F:metal ion binding"/>
    <property type="evidence" value="ECO:0007669"/>
    <property type="project" value="InterPro"/>
</dbReference>
<dbReference type="InterPro" id="IPR011761">
    <property type="entry name" value="ATP-grasp"/>
</dbReference>
<dbReference type="Pfam" id="PF15632">
    <property type="entry name" value="ATPgrasp_Ter"/>
    <property type="match status" value="1"/>
</dbReference>
<dbReference type="RefSeq" id="WP_062037429.1">
    <property type="nucleotide sequence ID" value="NZ_DF968182.1"/>
</dbReference>
<dbReference type="Gene3D" id="3.40.50.20">
    <property type="match status" value="1"/>
</dbReference>
<gene>
    <name evidence="3" type="ORF">TBC1_11289</name>
</gene>
<keyword evidence="1" id="KW-0547">Nucleotide-binding</keyword>
<proteinExistence type="predicted"/>
<dbReference type="OrthoDB" id="783569at2"/>
<dbReference type="GO" id="GO:0005524">
    <property type="term" value="F:ATP binding"/>
    <property type="evidence" value="ECO:0007669"/>
    <property type="project" value="UniProtKB-UniRule"/>
</dbReference>
<evidence type="ECO:0000256" key="1">
    <source>
        <dbReference type="PROSITE-ProRule" id="PRU00409"/>
    </source>
</evidence>
<dbReference type="AlphaFoldDB" id="A0A0S7BZE1"/>
<keyword evidence="1" id="KW-0067">ATP-binding</keyword>
<dbReference type="PROSITE" id="PS50975">
    <property type="entry name" value="ATP_GRASP"/>
    <property type="match status" value="1"/>
</dbReference>
<dbReference type="EMBL" id="DF968182">
    <property type="protein sequence ID" value="GAP42160.1"/>
    <property type="molecule type" value="Genomic_DNA"/>
</dbReference>
<organism evidence="3">
    <name type="scientific">Lentimicrobium saccharophilum</name>
    <dbReference type="NCBI Taxonomy" id="1678841"/>
    <lineage>
        <taxon>Bacteria</taxon>
        <taxon>Pseudomonadati</taxon>
        <taxon>Bacteroidota</taxon>
        <taxon>Bacteroidia</taxon>
        <taxon>Bacteroidales</taxon>
        <taxon>Lentimicrobiaceae</taxon>
        <taxon>Lentimicrobium</taxon>
    </lineage>
</organism>
<name>A0A0S7BZE1_9BACT</name>
<keyword evidence="4" id="KW-1185">Reference proteome</keyword>